<evidence type="ECO:0000313" key="2">
    <source>
        <dbReference type="Proteomes" id="UP000814140"/>
    </source>
</evidence>
<dbReference type="EMBL" id="MU277236">
    <property type="protein sequence ID" value="KAI0058349.1"/>
    <property type="molecule type" value="Genomic_DNA"/>
</dbReference>
<keyword evidence="2" id="KW-1185">Reference proteome</keyword>
<accession>A0ACB8SPQ3</accession>
<reference evidence="1" key="2">
    <citation type="journal article" date="2022" name="New Phytol.">
        <title>Evolutionary transition to the ectomycorrhizal habit in the genomes of a hyperdiverse lineage of mushroom-forming fungi.</title>
        <authorList>
            <person name="Looney B."/>
            <person name="Miyauchi S."/>
            <person name="Morin E."/>
            <person name="Drula E."/>
            <person name="Courty P.E."/>
            <person name="Kohler A."/>
            <person name="Kuo A."/>
            <person name="LaButti K."/>
            <person name="Pangilinan J."/>
            <person name="Lipzen A."/>
            <person name="Riley R."/>
            <person name="Andreopoulos W."/>
            <person name="He G."/>
            <person name="Johnson J."/>
            <person name="Nolan M."/>
            <person name="Tritt A."/>
            <person name="Barry K.W."/>
            <person name="Grigoriev I.V."/>
            <person name="Nagy L.G."/>
            <person name="Hibbett D."/>
            <person name="Henrissat B."/>
            <person name="Matheny P.B."/>
            <person name="Labbe J."/>
            <person name="Martin F.M."/>
        </authorList>
    </citation>
    <scope>NUCLEOTIDE SEQUENCE</scope>
    <source>
        <strain evidence="1">HHB10654</strain>
    </source>
</reference>
<dbReference type="Proteomes" id="UP000814140">
    <property type="component" value="Unassembled WGS sequence"/>
</dbReference>
<sequence length="654" mass="71721">MHPSDLDLDIVDGALSAVPHSFTITRPSSPSPSMDFSIISPPSPGPDHNNFSDIFAFSSRGPSSSSASFFPSATRHRRFHTVHSSSYALPQISSSKSMRALFPRIWDALSSPARKGKGKGFYGEPYTLGADCSYADLQPLDGEEGELIDDEACFMDGDGPLPSGIDILALLPPELSVHILRYLDLPSIISCQGVSHTWRVLADDSAVWRELFHRRAGWGIDLERALARGWSPESLSVYPTVSRSSRHDSIATNEEGASSRPIHNLGAVQRCFSLAPSPWSPELTYSTLSDKPFTSTPSQTTPLSLPWCAIYAARATLDQRWAVPSLPLSATSPSAGSSAFKPHATWIAGHADSVYCLEFDSARIITGSRDQTIKVWDLAGGQCVGTFKGHKGSVLCLKFEHDWDVVRAGDETGGRKKGFMVSGSSDRTVCVWDMWYGKHGEVCAKVTAVLRGHMGGVLDLRIDRQYIVSCSKDAVIHVWNRETLELHRTLVGHEGPVNAVGLQDGRVVSASGDGKMILWDIESGTRLRTFEGHERGLACIEFKDDYIVSGSNDCKIKVWSASTGECLRTLVGHDALVRALSFDPVSGRLVSASYDKTVRVWDLRSGRMVRLFRQFHVSHIFDVKFDSRRIVSTSHDQKIVVLDFAHDLNAGLFT</sequence>
<reference evidence="1" key="1">
    <citation type="submission" date="2021-03" db="EMBL/GenBank/DDBJ databases">
        <authorList>
            <consortium name="DOE Joint Genome Institute"/>
            <person name="Ahrendt S."/>
            <person name="Looney B.P."/>
            <person name="Miyauchi S."/>
            <person name="Morin E."/>
            <person name="Drula E."/>
            <person name="Courty P.E."/>
            <person name="Chicoki N."/>
            <person name="Fauchery L."/>
            <person name="Kohler A."/>
            <person name="Kuo A."/>
            <person name="Labutti K."/>
            <person name="Pangilinan J."/>
            <person name="Lipzen A."/>
            <person name="Riley R."/>
            <person name="Andreopoulos W."/>
            <person name="He G."/>
            <person name="Johnson J."/>
            <person name="Barry K.W."/>
            <person name="Grigoriev I.V."/>
            <person name="Nagy L."/>
            <person name="Hibbett D."/>
            <person name="Henrissat B."/>
            <person name="Matheny P.B."/>
            <person name="Labbe J."/>
            <person name="Martin F."/>
        </authorList>
    </citation>
    <scope>NUCLEOTIDE SEQUENCE</scope>
    <source>
        <strain evidence="1">HHB10654</strain>
    </source>
</reference>
<comment type="caution">
    <text evidence="1">The sequence shown here is derived from an EMBL/GenBank/DDBJ whole genome shotgun (WGS) entry which is preliminary data.</text>
</comment>
<gene>
    <name evidence="1" type="ORF">BV25DRAFT_1810842</name>
</gene>
<protein>
    <submittedName>
        <fullName evidence="1">WD40 repeat-like protein</fullName>
    </submittedName>
</protein>
<proteinExistence type="predicted"/>
<organism evidence="1 2">
    <name type="scientific">Artomyces pyxidatus</name>
    <dbReference type="NCBI Taxonomy" id="48021"/>
    <lineage>
        <taxon>Eukaryota</taxon>
        <taxon>Fungi</taxon>
        <taxon>Dikarya</taxon>
        <taxon>Basidiomycota</taxon>
        <taxon>Agaricomycotina</taxon>
        <taxon>Agaricomycetes</taxon>
        <taxon>Russulales</taxon>
        <taxon>Auriscalpiaceae</taxon>
        <taxon>Artomyces</taxon>
    </lineage>
</organism>
<evidence type="ECO:0000313" key="1">
    <source>
        <dbReference type="EMBL" id="KAI0058349.1"/>
    </source>
</evidence>
<name>A0ACB8SPQ3_9AGAM</name>